<evidence type="ECO:0000313" key="1">
    <source>
        <dbReference type="EMBL" id="JAH04094.1"/>
    </source>
</evidence>
<reference evidence="1" key="2">
    <citation type="journal article" date="2015" name="Fish Shellfish Immunol.">
        <title>Early steps in the European eel (Anguilla anguilla)-Vibrio vulnificus interaction in the gills: Role of the RtxA13 toxin.</title>
        <authorList>
            <person name="Callol A."/>
            <person name="Pajuelo D."/>
            <person name="Ebbesson L."/>
            <person name="Teles M."/>
            <person name="MacKenzie S."/>
            <person name="Amaro C."/>
        </authorList>
    </citation>
    <scope>NUCLEOTIDE SEQUENCE</scope>
</reference>
<sequence length="48" mass="5284">MVCIPLVKGLEFWGLGVFMAPMTRDSVDLHALTSHSSPTLNARKQLQS</sequence>
<dbReference type="EMBL" id="GBXM01104483">
    <property type="protein sequence ID" value="JAH04094.1"/>
    <property type="molecule type" value="Transcribed_RNA"/>
</dbReference>
<proteinExistence type="predicted"/>
<name>A0A0E9PHT2_ANGAN</name>
<accession>A0A0E9PHT2</accession>
<reference evidence="1" key="1">
    <citation type="submission" date="2014-11" db="EMBL/GenBank/DDBJ databases">
        <authorList>
            <person name="Amaro Gonzalez C."/>
        </authorList>
    </citation>
    <scope>NUCLEOTIDE SEQUENCE</scope>
</reference>
<protein>
    <submittedName>
        <fullName evidence="1">Uncharacterized protein</fullName>
    </submittedName>
</protein>
<organism evidence="1">
    <name type="scientific">Anguilla anguilla</name>
    <name type="common">European freshwater eel</name>
    <name type="synonym">Muraena anguilla</name>
    <dbReference type="NCBI Taxonomy" id="7936"/>
    <lineage>
        <taxon>Eukaryota</taxon>
        <taxon>Metazoa</taxon>
        <taxon>Chordata</taxon>
        <taxon>Craniata</taxon>
        <taxon>Vertebrata</taxon>
        <taxon>Euteleostomi</taxon>
        <taxon>Actinopterygii</taxon>
        <taxon>Neopterygii</taxon>
        <taxon>Teleostei</taxon>
        <taxon>Anguilliformes</taxon>
        <taxon>Anguillidae</taxon>
        <taxon>Anguilla</taxon>
    </lineage>
</organism>
<dbReference type="AlphaFoldDB" id="A0A0E9PHT2"/>